<feature type="transmembrane region" description="Helical" evidence="2">
    <location>
        <begin position="688"/>
        <end position="711"/>
    </location>
</feature>
<protein>
    <submittedName>
        <fullName evidence="3">Uncharacterized protein</fullName>
    </submittedName>
</protein>
<feature type="region of interest" description="Disordered" evidence="1">
    <location>
        <begin position="628"/>
        <end position="655"/>
    </location>
</feature>
<keyword evidence="4" id="KW-1185">Reference proteome</keyword>
<dbReference type="EMBL" id="MBFT01000485">
    <property type="protein sequence ID" value="PVU90388.1"/>
    <property type="molecule type" value="Genomic_DNA"/>
</dbReference>
<comment type="caution">
    <text evidence="3">The sequence shown here is derived from an EMBL/GenBank/DDBJ whole genome shotgun (WGS) entry which is preliminary data.</text>
</comment>
<dbReference type="OrthoDB" id="5596089at2759"/>
<feature type="transmembrane region" description="Helical" evidence="2">
    <location>
        <begin position="7"/>
        <end position="24"/>
    </location>
</feature>
<dbReference type="Proteomes" id="UP000245699">
    <property type="component" value="Unassembled WGS sequence"/>
</dbReference>
<proteinExistence type="predicted"/>
<sequence>MKLIHRQLFVLCVPILYIIFTAWIKHSSKNSVELLDELNEKSNFKFIDQTHLDKDKDYFETWLEPVSFIAPNSTIVNVNHGLYYITKHSHFIKKSLKQKSSGLVKIYQLSMEFSKTLDKEQKIFVNSNPELLFVDSLPGPILGSSLDKTRELEQNGLATSKRRLAFLYYVNSGENIQYYARIYDIDDPVPALSKASFEKTVSSLLSINFESNPKDKLAVLPICPSYLKNESYDFDQVYSDQNFKTCVGTKNLRLNYIDYKLPGTTEITNFSIKDNKIIYTRRGDSFSFRFTQFPINIKGDLVETNTELVSSSGPLVHEKKHSLSNQFKTVMLSTNRNPNFDIATFDGWMESNSFKFKILHFQNYSKSVEEKSSFFSNMFHATQEEWLPTSFVRYSLGLGNNYNSLENFEKNMIVNPPLVDQISRTTICYFYITQVILTIDTLWKIEGDSSITQFHNLSSINLSEISTNPQAEITKVLLDDSGSVLVVAKFNGDFDVYHRGLAPQSAAFNQHTETNVATKRVPIPVETPKNKGSKKSNLFKIPSDSEGVHKWNLASSWESQSENAELWGGSSNENSKYRIDNGYYYYESLTGISPVIHTKYGMDTPINSPSSIGGYFVSLRVFMIDKTTKNMPKPDSQKNNDESDNSKSLNESVSKTNDTNPILVLAGIKNDGSIKFFLLDGNAQSPRWLLSFIFSHPEMLMVIFIITLWFVNYESRCT</sequence>
<keyword evidence="2" id="KW-1133">Transmembrane helix</keyword>
<accession>A0A2T9YDE8</accession>
<dbReference type="AlphaFoldDB" id="A0A2T9YDE8"/>
<evidence type="ECO:0000313" key="4">
    <source>
        <dbReference type="Proteomes" id="UP000245699"/>
    </source>
</evidence>
<evidence type="ECO:0000256" key="1">
    <source>
        <dbReference type="SAM" id="MobiDB-lite"/>
    </source>
</evidence>
<gene>
    <name evidence="3" type="ORF">BB559_004675</name>
</gene>
<name>A0A2T9YDE8_9FUNG</name>
<organism evidence="3 4">
    <name type="scientific">Furculomyces boomerangus</name>
    <dbReference type="NCBI Taxonomy" id="61424"/>
    <lineage>
        <taxon>Eukaryota</taxon>
        <taxon>Fungi</taxon>
        <taxon>Fungi incertae sedis</taxon>
        <taxon>Zoopagomycota</taxon>
        <taxon>Kickxellomycotina</taxon>
        <taxon>Harpellomycetes</taxon>
        <taxon>Harpellales</taxon>
        <taxon>Harpellaceae</taxon>
        <taxon>Furculomyces</taxon>
    </lineage>
</organism>
<evidence type="ECO:0000256" key="2">
    <source>
        <dbReference type="SAM" id="Phobius"/>
    </source>
</evidence>
<evidence type="ECO:0000313" key="3">
    <source>
        <dbReference type="EMBL" id="PVU90388.1"/>
    </source>
</evidence>
<keyword evidence="2" id="KW-0472">Membrane</keyword>
<feature type="compositionally biased region" description="Basic and acidic residues" evidence="1">
    <location>
        <begin position="635"/>
        <end position="645"/>
    </location>
</feature>
<keyword evidence="2" id="KW-0812">Transmembrane</keyword>
<reference evidence="3 4" key="1">
    <citation type="journal article" date="2018" name="MBio">
        <title>Comparative Genomics Reveals the Core Gene Toolbox for the Fungus-Insect Symbiosis.</title>
        <authorList>
            <person name="Wang Y."/>
            <person name="Stata M."/>
            <person name="Wang W."/>
            <person name="Stajich J.E."/>
            <person name="White M.M."/>
            <person name="Moncalvo J.M."/>
        </authorList>
    </citation>
    <scope>NUCLEOTIDE SEQUENCE [LARGE SCALE GENOMIC DNA]</scope>
    <source>
        <strain evidence="3 4">AUS-77-4</strain>
    </source>
</reference>
<feature type="compositionally biased region" description="Polar residues" evidence="1">
    <location>
        <begin position="646"/>
        <end position="655"/>
    </location>
</feature>